<evidence type="ECO:0008006" key="3">
    <source>
        <dbReference type="Google" id="ProtNLM"/>
    </source>
</evidence>
<evidence type="ECO:0000313" key="1">
    <source>
        <dbReference type="EMBL" id="CAL8080937.1"/>
    </source>
</evidence>
<protein>
    <recommendedName>
        <fullName evidence="3">Cyclic nucleotide-binding domain-containing protein</fullName>
    </recommendedName>
</protein>
<evidence type="ECO:0000313" key="2">
    <source>
        <dbReference type="Proteomes" id="UP001642540"/>
    </source>
</evidence>
<dbReference type="SUPFAM" id="SSF51206">
    <property type="entry name" value="cAMP-binding domain-like"/>
    <property type="match status" value="1"/>
</dbReference>
<proteinExistence type="predicted"/>
<organism evidence="1 2">
    <name type="scientific">Orchesella dallaii</name>
    <dbReference type="NCBI Taxonomy" id="48710"/>
    <lineage>
        <taxon>Eukaryota</taxon>
        <taxon>Metazoa</taxon>
        <taxon>Ecdysozoa</taxon>
        <taxon>Arthropoda</taxon>
        <taxon>Hexapoda</taxon>
        <taxon>Collembola</taxon>
        <taxon>Entomobryomorpha</taxon>
        <taxon>Entomobryoidea</taxon>
        <taxon>Orchesellidae</taxon>
        <taxon>Orchesellinae</taxon>
        <taxon>Orchesella</taxon>
    </lineage>
</organism>
<keyword evidence="2" id="KW-1185">Reference proteome</keyword>
<reference evidence="1 2" key="1">
    <citation type="submission" date="2024-08" db="EMBL/GenBank/DDBJ databases">
        <authorList>
            <person name="Cucini C."/>
            <person name="Frati F."/>
        </authorList>
    </citation>
    <scope>NUCLEOTIDE SEQUENCE [LARGE SCALE GENOMIC DNA]</scope>
</reference>
<dbReference type="InterPro" id="IPR018490">
    <property type="entry name" value="cNMP-bd_dom_sf"/>
</dbReference>
<sequence length="499" mass="57345">MIFRPSQWWPLVVTDAVATFKAFLPALKQWAFYGFRRAFLIFVVKYGIDVFWLCFKNRKLGVSYARELSLMAWVPASFQYEWNADMRVFIRKCGYQYSRDGNAVGTRIEPWFYGEMRDDTRVVLEEIEANAIKRVERHRLSQPDDIKSVETALSNFKDFSMEEIMVFFKASELMSMEEGQPIFGKDDEQEFFYGVVSGEINLFCEGIGNRGVDLLKVAGPDKRSYTRDRPNINVNNFIVLKSCKIVFPYVTNLKRYIREDKKKMLEVLSTILIRQQKFAIGLNDLTGIAPRIHKQSYLDSNYTPIDIDPGVLELGTPIVNQAFEGLQSVFPLPVEDRRLCWVGVLDSRTVLLSRFKRVGWREAVVGLNMDLQFQVADGAKALVVAIPDFVMRRKTDEGNGELYAHLCLSGRLRFLLDSEDRNPGSSARYGIIEKGDWFGLMATYLDSPQVLRTVVCDRYTEIALVPRYVISVITSAFREAAGYQCDYVARCIHRGVKVF</sequence>
<dbReference type="EMBL" id="CAXLJM020000014">
    <property type="protein sequence ID" value="CAL8080937.1"/>
    <property type="molecule type" value="Genomic_DNA"/>
</dbReference>
<name>A0ABP1Q086_9HEXA</name>
<gene>
    <name evidence="1" type="ORF">ODALV1_LOCUS4784</name>
</gene>
<comment type="caution">
    <text evidence="1">The sequence shown here is derived from an EMBL/GenBank/DDBJ whole genome shotgun (WGS) entry which is preliminary data.</text>
</comment>
<dbReference type="Proteomes" id="UP001642540">
    <property type="component" value="Unassembled WGS sequence"/>
</dbReference>
<accession>A0ABP1Q086</accession>